<comment type="similarity">
    <text evidence="8">Belongs to the cysteine-rich repeat secretory protein family. Plasmodesmata-located proteins (PDLD) subfamily.</text>
</comment>
<dbReference type="InterPro" id="IPR038408">
    <property type="entry name" value="GNK2_sf"/>
</dbReference>
<keyword evidence="5" id="KW-0965">Cell junction</keyword>
<feature type="chain" id="PRO_5042977651" description="Gnk2-homologous domain-containing protein" evidence="9">
    <location>
        <begin position="34"/>
        <end position="279"/>
    </location>
</feature>
<evidence type="ECO:0000256" key="8">
    <source>
        <dbReference type="ARBA" id="ARBA00038393"/>
    </source>
</evidence>
<dbReference type="Pfam" id="PF01657">
    <property type="entry name" value="Stress-antifung"/>
    <property type="match status" value="2"/>
</dbReference>
<dbReference type="CDD" id="cd23509">
    <property type="entry name" value="Gnk2-like"/>
    <property type="match status" value="2"/>
</dbReference>
<dbReference type="PANTHER" id="PTHR32080">
    <property type="entry name" value="ANTIFUNGAL PROTEIN GINKBILOBIN-2-LIKE"/>
    <property type="match status" value="1"/>
</dbReference>
<dbReference type="GO" id="GO:0010497">
    <property type="term" value="P:plasmodesmata-mediated intercellular transport"/>
    <property type="evidence" value="ECO:0007669"/>
    <property type="project" value="TreeGrafter"/>
</dbReference>
<keyword evidence="3 9" id="KW-0732">Signal</keyword>
<evidence type="ECO:0000256" key="4">
    <source>
        <dbReference type="ARBA" id="ARBA00022737"/>
    </source>
</evidence>
<dbReference type="GO" id="GO:0046739">
    <property type="term" value="P:transport of virus in multicellular host"/>
    <property type="evidence" value="ECO:0007669"/>
    <property type="project" value="TreeGrafter"/>
</dbReference>
<comment type="caution">
    <text evidence="11">The sequence shown here is derived from an EMBL/GenBank/DDBJ whole genome shotgun (WGS) entry which is preliminary data.</text>
</comment>
<evidence type="ECO:0000256" key="3">
    <source>
        <dbReference type="ARBA" id="ARBA00022729"/>
    </source>
</evidence>
<dbReference type="EMBL" id="JAYMYS010000028">
    <property type="protein sequence ID" value="KAK7376289.1"/>
    <property type="molecule type" value="Genomic_DNA"/>
</dbReference>
<comment type="subcellular location">
    <subcellularLocation>
        <location evidence="7">Cell junction</location>
        <location evidence="7">Plasmodesma</location>
    </subcellularLocation>
    <subcellularLocation>
        <location evidence="1">Cell membrane</location>
        <topology evidence="1">Single-pass type I membrane protein</topology>
    </subcellularLocation>
</comment>
<evidence type="ECO:0000256" key="1">
    <source>
        <dbReference type="ARBA" id="ARBA00004251"/>
    </source>
</evidence>
<feature type="domain" description="Gnk2-homologous" evidence="10">
    <location>
        <begin position="145"/>
        <end position="244"/>
    </location>
</feature>
<gene>
    <name evidence="11" type="ORF">VNO78_34753</name>
</gene>
<dbReference type="AlphaFoldDB" id="A0AAN9NMZ3"/>
<protein>
    <recommendedName>
        <fullName evidence="10">Gnk2-homologous domain-containing protein</fullName>
    </recommendedName>
</protein>
<dbReference type="InterPro" id="IPR051378">
    <property type="entry name" value="Cell2Cell_Antifungal"/>
</dbReference>
<reference evidence="11 12" key="1">
    <citation type="submission" date="2024-01" db="EMBL/GenBank/DDBJ databases">
        <title>The genomes of 5 underutilized Papilionoideae crops provide insights into root nodulation and disease resistanc.</title>
        <authorList>
            <person name="Jiang F."/>
        </authorList>
    </citation>
    <scope>NUCLEOTIDE SEQUENCE [LARGE SCALE GENOMIC DNA]</scope>
    <source>
        <strain evidence="11">DUOXIRENSHENG_FW03</strain>
        <tissue evidence="11">Leaves</tissue>
    </source>
</reference>
<evidence type="ECO:0000256" key="9">
    <source>
        <dbReference type="SAM" id="SignalP"/>
    </source>
</evidence>
<evidence type="ECO:0000256" key="7">
    <source>
        <dbReference type="ARBA" id="ARBA00024184"/>
    </source>
</evidence>
<feature type="domain" description="Gnk2-homologous" evidence="10">
    <location>
        <begin position="36"/>
        <end position="139"/>
    </location>
</feature>
<keyword evidence="2" id="KW-0945">Host-virus interaction</keyword>
<dbReference type="PROSITE" id="PS51473">
    <property type="entry name" value="GNK2"/>
    <property type="match status" value="2"/>
</dbReference>
<keyword evidence="4" id="KW-0677">Repeat</keyword>
<accession>A0AAN9NMZ3</accession>
<evidence type="ECO:0000256" key="5">
    <source>
        <dbReference type="ARBA" id="ARBA00022949"/>
    </source>
</evidence>
<name>A0AAN9NMZ3_PSOTE</name>
<evidence type="ECO:0000256" key="2">
    <source>
        <dbReference type="ARBA" id="ARBA00022581"/>
    </source>
</evidence>
<proteinExistence type="inferred from homology"/>
<organism evidence="11 12">
    <name type="scientific">Psophocarpus tetragonolobus</name>
    <name type="common">Winged bean</name>
    <name type="synonym">Dolichos tetragonolobus</name>
    <dbReference type="NCBI Taxonomy" id="3891"/>
    <lineage>
        <taxon>Eukaryota</taxon>
        <taxon>Viridiplantae</taxon>
        <taxon>Streptophyta</taxon>
        <taxon>Embryophyta</taxon>
        <taxon>Tracheophyta</taxon>
        <taxon>Spermatophyta</taxon>
        <taxon>Magnoliopsida</taxon>
        <taxon>eudicotyledons</taxon>
        <taxon>Gunneridae</taxon>
        <taxon>Pentapetalae</taxon>
        <taxon>rosids</taxon>
        <taxon>fabids</taxon>
        <taxon>Fabales</taxon>
        <taxon>Fabaceae</taxon>
        <taxon>Papilionoideae</taxon>
        <taxon>50 kb inversion clade</taxon>
        <taxon>NPAAA clade</taxon>
        <taxon>indigoferoid/millettioid clade</taxon>
        <taxon>Phaseoleae</taxon>
        <taxon>Psophocarpus</taxon>
    </lineage>
</organism>
<feature type="signal peptide" evidence="9">
    <location>
        <begin position="1"/>
        <end position="33"/>
    </location>
</feature>
<dbReference type="Gene3D" id="3.30.430.20">
    <property type="entry name" value="Gnk2 domain, C-X8-C-X2-C motif"/>
    <property type="match status" value="2"/>
</dbReference>
<keyword evidence="6" id="KW-1015">Disulfide bond</keyword>
<evidence type="ECO:0000256" key="6">
    <source>
        <dbReference type="ARBA" id="ARBA00023157"/>
    </source>
</evidence>
<dbReference type="GO" id="GO:0009506">
    <property type="term" value="C:plasmodesma"/>
    <property type="evidence" value="ECO:0007669"/>
    <property type="project" value="UniProtKB-SubCell"/>
</dbReference>
<evidence type="ECO:0000313" key="11">
    <source>
        <dbReference type="EMBL" id="KAK7376289.1"/>
    </source>
</evidence>
<sequence>MRCAPRVSSEMDVSNSTILLTLTFLFFVPCSKPLSDYSNLVYKTCASQNVNHQLSQTLNSVFQELLAQSAQHKFFKTTEAVNDEAAISGLFQCRDDISTQDCFSCVNMLPQMSNTLCSGSIYARVQLYGCYIHYQTEQLPAESKSTNLLHKECGDPAVDYIKFNDLMEEAFLTLQTGILNSNGYYTTNYKSVKLMAQCQGDSDTCHCSNCVSHALQLATEECAASLSAQIYLPTCFISYHFLPNSRPGNYLIQSTAKIAIFKLRDILNSKAKMYCIHIN</sequence>
<evidence type="ECO:0000259" key="10">
    <source>
        <dbReference type="PROSITE" id="PS51473"/>
    </source>
</evidence>
<dbReference type="PANTHER" id="PTHR32080:SF6">
    <property type="entry name" value="PLASMODESMATA-LOCATED PROTEIN 4"/>
    <property type="match status" value="1"/>
</dbReference>
<dbReference type="GO" id="GO:0005886">
    <property type="term" value="C:plasma membrane"/>
    <property type="evidence" value="ECO:0007669"/>
    <property type="project" value="UniProtKB-SubCell"/>
</dbReference>
<evidence type="ECO:0000313" key="12">
    <source>
        <dbReference type="Proteomes" id="UP001386955"/>
    </source>
</evidence>
<keyword evidence="12" id="KW-1185">Reference proteome</keyword>
<dbReference type="Proteomes" id="UP001386955">
    <property type="component" value="Unassembled WGS sequence"/>
</dbReference>
<dbReference type="InterPro" id="IPR002902">
    <property type="entry name" value="GNK2"/>
</dbReference>